<dbReference type="InterPro" id="IPR011006">
    <property type="entry name" value="CheY-like_superfamily"/>
</dbReference>
<evidence type="ECO:0000259" key="9">
    <source>
        <dbReference type="PROSITE" id="PS50109"/>
    </source>
</evidence>
<evidence type="ECO:0000256" key="8">
    <source>
        <dbReference type="SAM" id="MobiDB-lite"/>
    </source>
</evidence>
<dbReference type="NCBIfam" id="TIGR00229">
    <property type="entry name" value="sensory_box"/>
    <property type="match status" value="1"/>
</dbReference>
<dbReference type="SUPFAM" id="SSF47384">
    <property type="entry name" value="Homodimeric domain of signal transducing histidine kinase"/>
    <property type="match status" value="1"/>
</dbReference>
<dbReference type="InterPro" id="IPR035965">
    <property type="entry name" value="PAS-like_dom_sf"/>
</dbReference>
<feature type="compositionally biased region" description="Basic and acidic residues" evidence="8">
    <location>
        <begin position="1374"/>
        <end position="1384"/>
    </location>
</feature>
<dbReference type="PROSITE" id="PS50112">
    <property type="entry name" value="PAS"/>
    <property type="match status" value="1"/>
</dbReference>
<dbReference type="InterPro" id="IPR003594">
    <property type="entry name" value="HATPase_dom"/>
</dbReference>
<dbReference type="SUPFAM" id="SSF55874">
    <property type="entry name" value="ATPase domain of HSP90 chaperone/DNA topoisomerase II/histidine kinase"/>
    <property type="match status" value="1"/>
</dbReference>
<dbReference type="Pfam" id="PF08447">
    <property type="entry name" value="PAS_3"/>
    <property type="match status" value="1"/>
</dbReference>
<keyword evidence="5" id="KW-0418">Kinase</keyword>
<dbReference type="PANTHER" id="PTHR43047">
    <property type="entry name" value="TWO-COMPONENT HISTIDINE PROTEIN KINASE"/>
    <property type="match status" value="1"/>
</dbReference>
<dbReference type="SUPFAM" id="SSF55785">
    <property type="entry name" value="PYP-like sensor domain (PAS domain)"/>
    <property type="match status" value="1"/>
</dbReference>
<evidence type="ECO:0000256" key="1">
    <source>
        <dbReference type="ARBA" id="ARBA00000085"/>
    </source>
</evidence>
<dbReference type="SMART" id="SM00086">
    <property type="entry name" value="PAC"/>
    <property type="match status" value="2"/>
</dbReference>
<dbReference type="InterPro" id="IPR004358">
    <property type="entry name" value="Sig_transdc_His_kin-like_C"/>
</dbReference>
<feature type="domain" description="Response regulatory" evidence="10">
    <location>
        <begin position="1125"/>
        <end position="1251"/>
    </location>
</feature>
<evidence type="ECO:0000256" key="7">
    <source>
        <dbReference type="SAM" id="Coils"/>
    </source>
</evidence>
<dbReference type="FunFam" id="3.30.565.10:FF:000010">
    <property type="entry name" value="Sensor histidine kinase RcsC"/>
    <property type="match status" value="1"/>
</dbReference>
<dbReference type="SMART" id="SM00387">
    <property type="entry name" value="HATPase_c"/>
    <property type="match status" value="1"/>
</dbReference>
<evidence type="ECO:0000256" key="3">
    <source>
        <dbReference type="ARBA" id="ARBA00022553"/>
    </source>
</evidence>
<feature type="region of interest" description="Disordered" evidence="8">
    <location>
        <begin position="219"/>
        <end position="243"/>
    </location>
</feature>
<dbReference type="InterPro" id="IPR005467">
    <property type="entry name" value="His_kinase_dom"/>
</dbReference>
<feature type="compositionally biased region" description="Basic and acidic residues" evidence="8">
    <location>
        <begin position="1399"/>
        <end position="1412"/>
    </location>
</feature>
<reference evidence="12 13" key="1">
    <citation type="submission" date="2015-06" db="EMBL/GenBank/DDBJ databases">
        <title>Survival trade-offs in plant roots during colonization by closely related pathogenic and mutualistic fungi.</title>
        <authorList>
            <person name="Hacquard S."/>
            <person name="Kracher B."/>
            <person name="Hiruma K."/>
            <person name="Weinman A."/>
            <person name="Muench P."/>
            <person name="Garrido Oter R."/>
            <person name="Ver Loren van Themaat E."/>
            <person name="Dallerey J.-F."/>
            <person name="Damm U."/>
            <person name="Henrissat B."/>
            <person name="Lespinet O."/>
            <person name="Thon M."/>
            <person name="Kemen E."/>
            <person name="McHardy A.C."/>
            <person name="Schulze-Lefert P."/>
            <person name="O'Connell R.J."/>
        </authorList>
    </citation>
    <scope>NUCLEOTIDE SEQUENCE [LARGE SCALE GENOMIC DNA]</scope>
    <source>
        <strain evidence="12 13">MAFF 238704</strain>
    </source>
</reference>
<evidence type="ECO:0000313" key="13">
    <source>
        <dbReference type="Proteomes" id="UP000076584"/>
    </source>
</evidence>
<feature type="modified residue" description="4-aspartylphosphate" evidence="6">
    <location>
        <position position="1180"/>
    </location>
</feature>
<evidence type="ECO:0000313" key="12">
    <source>
        <dbReference type="EMBL" id="KZL70617.1"/>
    </source>
</evidence>
<dbReference type="InterPro" id="IPR036097">
    <property type="entry name" value="HisK_dim/P_sf"/>
</dbReference>
<name>A0A161YDY0_COLIC</name>
<dbReference type="InterPro" id="IPR001789">
    <property type="entry name" value="Sig_transdc_resp-reg_receiver"/>
</dbReference>
<dbReference type="FunFam" id="3.30.450.20:FF:000099">
    <property type="entry name" value="Sensory box sensor histidine kinase"/>
    <property type="match status" value="1"/>
</dbReference>
<dbReference type="SUPFAM" id="SSF52172">
    <property type="entry name" value="CheY-like"/>
    <property type="match status" value="1"/>
</dbReference>
<proteinExistence type="predicted"/>
<evidence type="ECO:0000256" key="5">
    <source>
        <dbReference type="ARBA" id="ARBA00022777"/>
    </source>
</evidence>
<dbReference type="InterPro" id="IPR000014">
    <property type="entry name" value="PAS"/>
</dbReference>
<dbReference type="CDD" id="cd16922">
    <property type="entry name" value="HATPase_EvgS-ArcB-TorS-like"/>
    <property type="match status" value="1"/>
</dbReference>
<dbReference type="InterPro" id="IPR036890">
    <property type="entry name" value="HATPase_C_sf"/>
</dbReference>
<evidence type="ECO:0000256" key="6">
    <source>
        <dbReference type="PROSITE-ProRule" id="PRU00169"/>
    </source>
</evidence>
<dbReference type="Gene3D" id="1.10.287.130">
    <property type="match status" value="1"/>
</dbReference>
<dbReference type="Gene3D" id="3.30.565.10">
    <property type="entry name" value="Histidine kinase-like ATPase, C-terminal domain"/>
    <property type="match status" value="1"/>
</dbReference>
<gene>
    <name evidence="12" type="ORF">CI238_01539</name>
</gene>
<feature type="region of interest" description="Disordered" evidence="8">
    <location>
        <begin position="1258"/>
        <end position="1412"/>
    </location>
</feature>
<feature type="compositionally biased region" description="Basic and acidic residues" evidence="8">
    <location>
        <begin position="1308"/>
        <end position="1322"/>
    </location>
</feature>
<sequence>LRAAASHARANDDMPPPEPLVTSSHARGNGPIVAPLKTAILAEEPTRPASRPSSGDSGFNFDTAGQPDVGSLRSDGAPSTTSSGRFFRENFNLAAGDGKRSHSASPFRLSMPYITPGQLAFSAMQYLPVPLLVLNNLKTVVLANEAMGRMLGMTNDALDDNSYVAERLRGQSLSQVGIDMIQEGRPVWVGWEAFLDSLVLEMGARQTSKDAAGMFIHGQGGGEATPTPDSLAPPLPDTQSSPSMVKDAVVDVIISRKELGKPGYDPRKRSSTSEHQVYAKMIVTIWEIEDHQVYFTLTFTSSQSPPSSLVPNRKAVAKPNILEQADRKTISNSNPPSVSSSHDSSSPSFRVSPSAVSLSSSPFPPMGPPSTAAHASTPSILQKMILMKDALLDNTTMPILAMWKDGSVTFPNRAARILLRQESDLEKSSDGFDLLPGWTIYDGDFTRELDVSEYPISVLLRTETPFSNMRVGMIDQDGKRKVYDALGEAIRDDNTGEFLAGVVTFRDVTRMTEEITEIKERDEERFQLICDTMPQLVWTTRPDGYHDFFNTRWYTYTGLTPEESLGLGWKHPFHPDDMAETTKRWKHSLATGDPYVTEYRCRSKTGEWRWMLGRALPLRNKETGEIEKWFGTCTDVNEGIEAKLAARSTRQQLLSVLAHSQVTIFTVNTKLELTMLEGALIWDSNGEDSSSHHSSWFIGQDMYEVFNRLSPQLKAGERPKFLRPVEDILAGGKTEEVAEHGMDGRWYRTRFLPILGKKAKEGIMTNETCIVGVIGVIMDVSELKEKAEDLEEESREKKQAMANEAAAKEANRLKSQFLANMSHEIRTPITGVIGMAELLRDMELDAEQTEYVENIQRSANALLTVINDILDFSKVESGRLDIEEVQFSLSVIVTDVKKMLSFAAERKNLDFRSDISGEVENDLVVIGDPGRVRQIITNLLTNSIKFTNQGYVKFSVQKEKETADSIVVKFIVEDSGIGIEEEVRKKLFQPFSQGDASTARKFGGTGLGLTICKNLLELMHGDMTLESTLGNGTVATFWVPFNKPQQQRGGPLVEIGSIPDRLQSEMSVSCNSSEFEQLLNTPPASGDSSQFLSDKNKSPARRLSVRTPPASDEEMLPRSERAKIRVLVVEDNAINQQIATKTIMKLGFTVTAAWNGKDALEYMAAAQQGKHPKPDIILMDVQMPVIDGYKCTHLLRYHVPYKAYVQDVPIVAMTASAIQGDKEKCTRAGMDDYLAKPVKSKTLERMLVRWSLIKRPQVPVQKGSDGSMSDCSDTAEHCSNADIPGVAHDQSDSTTPPDSMQVAAPSSRQRDQSQEPDRESRGDPVTPRPLTRNNSYEPSPFDHPNVGDSIKPIRRSETDELALQAQQGKLMDAAGDKKLPRRGESFQTVVAGDSLTEENVEKLEKEEHNRRS</sequence>
<dbReference type="SMART" id="SM00388">
    <property type="entry name" value="HisKA"/>
    <property type="match status" value="1"/>
</dbReference>
<dbReference type="InterPro" id="IPR003661">
    <property type="entry name" value="HisK_dim/P_dom"/>
</dbReference>
<feature type="region of interest" description="Disordered" evidence="8">
    <location>
        <begin position="1"/>
        <end position="29"/>
    </location>
</feature>
<dbReference type="Pfam" id="PF00512">
    <property type="entry name" value="HisKA"/>
    <property type="match status" value="1"/>
</dbReference>
<dbReference type="EC" id="2.7.13.3" evidence="2"/>
<feature type="compositionally biased region" description="Polar residues" evidence="8">
    <location>
        <begin position="1073"/>
        <end position="1093"/>
    </location>
</feature>
<feature type="region of interest" description="Disordered" evidence="8">
    <location>
        <begin position="318"/>
        <end position="375"/>
    </location>
</feature>
<dbReference type="InterPro" id="IPR013655">
    <property type="entry name" value="PAS_fold_3"/>
</dbReference>
<dbReference type="EMBL" id="LFIW01002438">
    <property type="protein sequence ID" value="KZL70617.1"/>
    <property type="molecule type" value="Genomic_DNA"/>
</dbReference>
<keyword evidence="4" id="KW-0808">Transferase</keyword>
<dbReference type="PRINTS" id="PR00344">
    <property type="entry name" value="BCTRLSENSOR"/>
</dbReference>
<feature type="domain" description="PAS" evidence="11">
    <location>
        <begin position="522"/>
        <end position="592"/>
    </location>
</feature>
<feature type="compositionally biased region" description="Low complexity" evidence="8">
    <location>
        <begin position="331"/>
        <end position="361"/>
    </location>
</feature>
<dbReference type="Proteomes" id="UP000076584">
    <property type="component" value="Unassembled WGS sequence"/>
</dbReference>
<organism evidence="12 13">
    <name type="scientific">Colletotrichum incanum</name>
    <name type="common">Soybean anthracnose fungus</name>
    <dbReference type="NCBI Taxonomy" id="1573173"/>
    <lineage>
        <taxon>Eukaryota</taxon>
        <taxon>Fungi</taxon>
        <taxon>Dikarya</taxon>
        <taxon>Ascomycota</taxon>
        <taxon>Pezizomycotina</taxon>
        <taxon>Sordariomycetes</taxon>
        <taxon>Hypocreomycetidae</taxon>
        <taxon>Glomerellales</taxon>
        <taxon>Glomerellaceae</taxon>
        <taxon>Colletotrichum</taxon>
        <taxon>Colletotrichum spaethianum species complex</taxon>
    </lineage>
</organism>
<dbReference type="SMART" id="SM00448">
    <property type="entry name" value="REC"/>
    <property type="match status" value="1"/>
</dbReference>
<dbReference type="PANTHER" id="PTHR43047:SF74">
    <property type="entry name" value="HISTIDINE KINASE-RELATED"/>
    <property type="match status" value="1"/>
</dbReference>
<dbReference type="InterPro" id="IPR001610">
    <property type="entry name" value="PAC"/>
</dbReference>
<dbReference type="CDD" id="cd00082">
    <property type="entry name" value="HisKA"/>
    <property type="match status" value="1"/>
</dbReference>
<evidence type="ECO:0000259" key="10">
    <source>
        <dbReference type="PROSITE" id="PS50110"/>
    </source>
</evidence>
<keyword evidence="7" id="KW-0175">Coiled coil</keyword>
<keyword evidence="3 6" id="KW-0597">Phosphoprotein</keyword>
<dbReference type="Gene3D" id="3.30.450.20">
    <property type="entry name" value="PAS domain"/>
    <property type="match status" value="3"/>
</dbReference>
<dbReference type="Gene3D" id="3.40.50.2300">
    <property type="match status" value="1"/>
</dbReference>
<dbReference type="PROSITE" id="PS50109">
    <property type="entry name" value="HIS_KIN"/>
    <property type="match status" value="1"/>
</dbReference>
<feature type="region of interest" description="Disordered" evidence="8">
    <location>
        <begin position="41"/>
        <end position="84"/>
    </location>
</feature>
<dbReference type="GO" id="GO:0009927">
    <property type="term" value="F:histidine phosphotransfer kinase activity"/>
    <property type="evidence" value="ECO:0007669"/>
    <property type="project" value="TreeGrafter"/>
</dbReference>
<dbReference type="CDD" id="cd17546">
    <property type="entry name" value="REC_hyHK_CKI1_RcsC-like"/>
    <property type="match status" value="1"/>
</dbReference>
<dbReference type="CDD" id="cd00130">
    <property type="entry name" value="PAS"/>
    <property type="match status" value="1"/>
</dbReference>
<dbReference type="SMART" id="SM00091">
    <property type="entry name" value="PAS"/>
    <property type="match status" value="2"/>
</dbReference>
<protein>
    <recommendedName>
        <fullName evidence="2">histidine kinase</fullName>
        <ecNumber evidence="2">2.7.13.3</ecNumber>
    </recommendedName>
</protein>
<accession>A0A161YDY0</accession>
<feature type="coiled-coil region" evidence="7">
    <location>
        <begin position="773"/>
        <end position="811"/>
    </location>
</feature>
<dbReference type="GO" id="GO:0005886">
    <property type="term" value="C:plasma membrane"/>
    <property type="evidence" value="ECO:0007669"/>
    <property type="project" value="TreeGrafter"/>
</dbReference>
<comment type="catalytic activity">
    <reaction evidence="1">
        <text>ATP + protein L-histidine = ADP + protein N-phospho-L-histidine.</text>
        <dbReference type="EC" id="2.7.13.3"/>
    </reaction>
</comment>
<evidence type="ECO:0000256" key="4">
    <source>
        <dbReference type="ARBA" id="ARBA00022679"/>
    </source>
</evidence>
<keyword evidence="13" id="KW-1185">Reference proteome</keyword>
<feature type="non-terminal residue" evidence="12">
    <location>
        <position position="1"/>
    </location>
</feature>
<dbReference type="STRING" id="1573173.A0A161YDY0"/>
<evidence type="ECO:0000259" key="11">
    <source>
        <dbReference type="PROSITE" id="PS50112"/>
    </source>
</evidence>
<dbReference type="Pfam" id="PF00072">
    <property type="entry name" value="Response_reg"/>
    <property type="match status" value="1"/>
</dbReference>
<dbReference type="Pfam" id="PF02518">
    <property type="entry name" value="HATPase_c"/>
    <property type="match status" value="1"/>
</dbReference>
<dbReference type="FunFam" id="1.10.287.130:FF:000050">
    <property type="entry name" value="Related to histidine kinase"/>
    <property type="match status" value="1"/>
</dbReference>
<dbReference type="GO" id="GO:0000155">
    <property type="term" value="F:phosphorelay sensor kinase activity"/>
    <property type="evidence" value="ECO:0007669"/>
    <property type="project" value="InterPro"/>
</dbReference>
<feature type="region of interest" description="Disordered" evidence="8">
    <location>
        <begin position="1073"/>
        <end position="1116"/>
    </location>
</feature>
<evidence type="ECO:0000256" key="2">
    <source>
        <dbReference type="ARBA" id="ARBA00012438"/>
    </source>
</evidence>
<comment type="caution">
    <text evidence="12">The sequence shown here is derived from an EMBL/GenBank/DDBJ whole genome shotgun (WGS) entry which is preliminary data.</text>
</comment>
<dbReference type="PROSITE" id="PS50110">
    <property type="entry name" value="RESPONSE_REGULATORY"/>
    <property type="match status" value="1"/>
</dbReference>
<feature type="domain" description="Histidine kinase" evidence="9">
    <location>
        <begin position="820"/>
        <end position="1043"/>
    </location>
</feature>